<keyword evidence="2" id="KW-0732">Signal</keyword>
<evidence type="ECO:0000256" key="1">
    <source>
        <dbReference type="SAM" id="MobiDB-lite"/>
    </source>
</evidence>
<dbReference type="OrthoDB" id="2018951at2759"/>
<comment type="caution">
    <text evidence="3">The sequence shown here is derived from an EMBL/GenBank/DDBJ whole genome shotgun (WGS) entry which is preliminary data.</text>
</comment>
<feature type="compositionally biased region" description="Low complexity" evidence="1">
    <location>
        <begin position="297"/>
        <end position="316"/>
    </location>
</feature>
<feature type="signal peptide" evidence="2">
    <location>
        <begin position="1"/>
        <end position="33"/>
    </location>
</feature>
<feature type="region of interest" description="Disordered" evidence="1">
    <location>
        <begin position="295"/>
        <end position="328"/>
    </location>
</feature>
<feature type="region of interest" description="Disordered" evidence="1">
    <location>
        <begin position="393"/>
        <end position="423"/>
    </location>
</feature>
<protein>
    <submittedName>
        <fullName evidence="3">Uncharacterized protein</fullName>
    </submittedName>
</protein>
<dbReference type="InterPro" id="IPR036322">
    <property type="entry name" value="WD40_repeat_dom_sf"/>
</dbReference>
<evidence type="ECO:0000256" key="2">
    <source>
        <dbReference type="SAM" id="SignalP"/>
    </source>
</evidence>
<evidence type="ECO:0000313" key="3">
    <source>
        <dbReference type="EMBL" id="PRW39063.1"/>
    </source>
</evidence>
<dbReference type="Proteomes" id="UP000239899">
    <property type="component" value="Unassembled WGS sequence"/>
</dbReference>
<reference evidence="3 4" key="1">
    <citation type="journal article" date="2018" name="Plant J.">
        <title>Genome sequences of Chlorella sorokiniana UTEX 1602 and Micractinium conductrix SAG 241.80: implications to maltose excretion by a green alga.</title>
        <authorList>
            <person name="Arriola M.B."/>
            <person name="Velmurugan N."/>
            <person name="Zhang Y."/>
            <person name="Plunkett M.H."/>
            <person name="Hondzo H."/>
            <person name="Barney B.M."/>
        </authorList>
    </citation>
    <scope>NUCLEOTIDE SEQUENCE [LARGE SCALE GENOMIC DNA]</scope>
    <source>
        <strain evidence="4">UTEX 1602</strain>
    </source>
</reference>
<keyword evidence="4" id="KW-1185">Reference proteome</keyword>
<feature type="region of interest" description="Disordered" evidence="1">
    <location>
        <begin position="554"/>
        <end position="575"/>
    </location>
</feature>
<feature type="compositionally biased region" description="Gly residues" evidence="1">
    <location>
        <begin position="616"/>
        <end position="626"/>
    </location>
</feature>
<evidence type="ECO:0000313" key="4">
    <source>
        <dbReference type="Proteomes" id="UP000239899"/>
    </source>
</evidence>
<accession>A0A2P6TIJ5</accession>
<sequence length="753" mass="75199">MHQGRPGGRRSSAGAAWLLCASLLALSAHAATATCSGTGCPHAGDQAGITTLYRRVAAWSDYAEPLAVLQLGRPAGALHFLPPLRGQTEAAGSLLAVGDDGGSLHLLSLDGRLVAQHHTGTPSPVTALGSYRFGHNTTVLLTGHASGELRLHTLLSPPGAQRRSSGSWEDAAADGFHPSISLLEAIQPEALLCSTPAAAACGNSSGSSSGACAASSGCAPITSVHSLARGGMAAATIVAADGLGRLAVLKHGGPTGLGVRVVRHSALEQAPTAVRPSGSTAAVLGSSGAANQHLSMPAAAAPSEAAAAGQQQHQAEGSGGGAGAAASGARPTAFKSCKGLAGSSMIAAAFDGQHTNRAYAVATNGSVLVLVVGGERGTLAGCTVRSAAPLPDGLLPLQQQSGGGDSGSNTARDSGSQQQQQQQPVMQLAVLPGYLIVAAGGHLAVYNVTAAPRSPPRLLLHQPLAALAEPFGVAAAAASTDKQTLPAPLLAVSRQGQHVALALNATVLAIYQASFPFQAPRQPNKGALAWMQVLQPLAMVGVAVVVLAKARTRRGGGDGSDFGLGGGGRGGMAGDPRLREFERLLQNPLTAGATARQRHRPWDDGSGSEMEDSGGRARGGGGSRGAGRGKDKQGGGGGGGLLSRLRSGAGGNSSGGSRGREARWRRAATMAAGDDADIAALRAELAGGSEDEEMDLDIDAEELMRGGGSGGFGSVLSEEADALLLGGGAGRRGSDDLSQLSQVRQRFGQARIS</sequence>
<proteinExistence type="predicted"/>
<gene>
    <name evidence="3" type="ORF">C2E21_7072</name>
</gene>
<dbReference type="AlphaFoldDB" id="A0A2P6TIJ5"/>
<feature type="compositionally biased region" description="Gly residues" evidence="1">
    <location>
        <begin position="557"/>
        <end position="573"/>
    </location>
</feature>
<dbReference type="PANTHER" id="PTHR35464:SF1">
    <property type="entry name" value="OS06G0115200 PROTEIN"/>
    <property type="match status" value="1"/>
</dbReference>
<feature type="compositionally biased region" description="Gly residues" evidence="1">
    <location>
        <begin position="648"/>
        <end position="657"/>
    </location>
</feature>
<dbReference type="PANTHER" id="PTHR35464">
    <property type="entry name" value="OS06G0115200 PROTEIN"/>
    <property type="match status" value="1"/>
</dbReference>
<dbReference type="InterPro" id="IPR045288">
    <property type="entry name" value="At1g75140-like"/>
</dbReference>
<dbReference type="EMBL" id="LHPG02000014">
    <property type="protein sequence ID" value="PRW39063.1"/>
    <property type="molecule type" value="Genomic_DNA"/>
</dbReference>
<feature type="region of interest" description="Disordered" evidence="1">
    <location>
        <begin position="588"/>
        <end position="663"/>
    </location>
</feature>
<dbReference type="SUPFAM" id="SSF50978">
    <property type="entry name" value="WD40 repeat-like"/>
    <property type="match status" value="1"/>
</dbReference>
<feature type="chain" id="PRO_5015164173" evidence="2">
    <location>
        <begin position="34"/>
        <end position="753"/>
    </location>
</feature>
<name>A0A2P6TIJ5_CHLSO</name>
<organism evidence="3 4">
    <name type="scientific">Chlorella sorokiniana</name>
    <name type="common">Freshwater green alga</name>
    <dbReference type="NCBI Taxonomy" id="3076"/>
    <lineage>
        <taxon>Eukaryota</taxon>
        <taxon>Viridiplantae</taxon>
        <taxon>Chlorophyta</taxon>
        <taxon>core chlorophytes</taxon>
        <taxon>Trebouxiophyceae</taxon>
        <taxon>Chlorellales</taxon>
        <taxon>Chlorellaceae</taxon>
        <taxon>Chlorella clade</taxon>
        <taxon>Chlorella</taxon>
    </lineage>
</organism>